<feature type="domain" description="Cadherin" evidence="8">
    <location>
        <begin position="33"/>
        <end position="79"/>
    </location>
</feature>
<dbReference type="InterPro" id="IPR002126">
    <property type="entry name" value="Cadherin-like_dom"/>
</dbReference>
<evidence type="ECO:0000256" key="4">
    <source>
        <dbReference type="ARBA" id="ARBA00023136"/>
    </source>
</evidence>
<feature type="compositionally biased region" description="Basic and acidic residues" evidence="6">
    <location>
        <begin position="373"/>
        <end position="385"/>
    </location>
</feature>
<keyword evidence="7" id="KW-0812">Transmembrane</keyword>
<organism evidence="9 10">
    <name type="scientific">Mytilus edulis</name>
    <name type="common">Blue mussel</name>
    <dbReference type="NCBI Taxonomy" id="6550"/>
    <lineage>
        <taxon>Eukaryota</taxon>
        <taxon>Metazoa</taxon>
        <taxon>Spiralia</taxon>
        <taxon>Lophotrochozoa</taxon>
        <taxon>Mollusca</taxon>
        <taxon>Bivalvia</taxon>
        <taxon>Autobranchia</taxon>
        <taxon>Pteriomorphia</taxon>
        <taxon>Mytilida</taxon>
        <taxon>Mytiloidea</taxon>
        <taxon>Mytilidae</taxon>
        <taxon>Mytilinae</taxon>
        <taxon>Mytilus</taxon>
    </lineage>
</organism>
<dbReference type="InterPro" id="IPR015919">
    <property type="entry name" value="Cadherin-like_sf"/>
</dbReference>
<keyword evidence="10" id="KW-1185">Reference proteome</keyword>
<evidence type="ECO:0000256" key="2">
    <source>
        <dbReference type="ARBA" id="ARBA00022737"/>
    </source>
</evidence>
<keyword evidence="2" id="KW-0677">Repeat</keyword>
<dbReference type="InterPro" id="IPR039808">
    <property type="entry name" value="Cadherin"/>
</dbReference>
<sequence>MIENVDGDDRDHIIIHHEKSTGVIKFRYSNHTLDREGEDFGQVIVGVIATDKGEHPKNSSTLAFKIKITDINDQYAPNGTCIGEVNATDLDENPETLYYIDITESSVGSVVEIDKSTGKIVKSGNMSLSSTQNVQIKGNVFAQDGKDLKKLPSHAEIIITIEFDDKNNHTPVFQKVDKTCIYIQYTKCQCYRTRAYETDVDWKTPAGSKIITVIAEDADKGKEGEVTLSIIGGNSRLRQCQTTDFGDNPGTCIQGAEHSKELLNIESERDKWSYALYGLVAALCLAILLSFVFLYKWRTSPVSETTPPVGKMKYFDNPIPYDHLKKRETVEYSHSNESFDPQVETVISQTTKTNKYLRYELSLLGVDVTEPEGEARYRRPPDNKHLHSSRPLSFEEPTPDYPVYEFEGKVTKPTIPSTSRTSENC</sequence>
<comment type="caution">
    <text evidence="9">The sequence shown here is derived from an EMBL/GenBank/DDBJ whole genome shotgun (WGS) entry which is preliminary data.</text>
</comment>
<gene>
    <name evidence="9" type="ORF">MEDL_23392</name>
</gene>
<keyword evidence="4 7" id="KW-0472">Membrane</keyword>
<dbReference type="GO" id="GO:0007156">
    <property type="term" value="P:homophilic cell adhesion via plasma membrane adhesion molecules"/>
    <property type="evidence" value="ECO:0007669"/>
    <property type="project" value="InterPro"/>
</dbReference>
<comment type="subcellular location">
    <subcellularLocation>
        <location evidence="1">Membrane</location>
    </subcellularLocation>
</comment>
<dbReference type="GO" id="GO:0016477">
    <property type="term" value="P:cell migration"/>
    <property type="evidence" value="ECO:0007669"/>
    <property type="project" value="TreeGrafter"/>
</dbReference>
<protein>
    <recommendedName>
        <fullName evidence="8">Cadherin domain-containing protein</fullName>
    </recommendedName>
</protein>
<dbReference type="OrthoDB" id="6252479at2759"/>
<dbReference type="EMBL" id="CAJPWZ010001142">
    <property type="protein sequence ID" value="CAG2209204.1"/>
    <property type="molecule type" value="Genomic_DNA"/>
</dbReference>
<feature type="region of interest" description="Disordered" evidence="6">
    <location>
        <begin position="372"/>
        <end position="425"/>
    </location>
</feature>
<evidence type="ECO:0000256" key="1">
    <source>
        <dbReference type="ARBA" id="ARBA00004370"/>
    </source>
</evidence>
<dbReference type="GO" id="GO:0005509">
    <property type="term" value="F:calcium ion binding"/>
    <property type="evidence" value="ECO:0007669"/>
    <property type="project" value="UniProtKB-UniRule"/>
</dbReference>
<proteinExistence type="predicted"/>
<dbReference type="PANTHER" id="PTHR24027:SF438">
    <property type="entry name" value="CADHERIN 23"/>
    <property type="match status" value="1"/>
</dbReference>
<dbReference type="PANTHER" id="PTHR24027">
    <property type="entry name" value="CADHERIN-23"/>
    <property type="match status" value="1"/>
</dbReference>
<evidence type="ECO:0000313" key="10">
    <source>
        <dbReference type="Proteomes" id="UP000683360"/>
    </source>
</evidence>
<evidence type="ECO:0000256" key="7">
    <source>
        <dbReference type="SAM" id="Phobius"/>
    </source>
</evidence>
<dbReference type="PROSITE" id="PS50268">
    <property type="entry name" value="CADHERIN_2"/>
    <property type="match status" value="2"/>
</dbReference>
<dbReference type="AlphaFoldDB" id="A0A8S3RQU8"/>
<evidence type="ECO:0000256" key="5">
    <source>
        <dbReference type="PROSITE-ProRule" id="PRU00043"/>
    </source>
</evidence>
<dbReference type="CDD" id="cd11304">
    <property type="entry name" value="Cadherin_repeat"/>
    <property type="match status" value="3"/>
</dbReference>
<feature type="domain" description="Cadherin" evidence="8">
    <location>
        <begin position="76"/>
        <end position="173"/>
    </location>
</feature>
<dbReference type="GO" id="GO:0016342">
    <property type="term" value="C:catenin complex"/>
    <property type="evidence" value="ECO:0007669"/>
    <property type="project" value="TreeGrafter"/>
</dbReference>
<accession>A0A8S3RQU8</accession>
<dbReference type="Proteomes" id="UP000683360">
    <property type="component" value="Unassembled WGS sequence"/>
</dbReference>
<feature type="transmembrane region" description="Helical" evidence="7">
    <location>
        <begin position="274"/>
        <end position="295"/>
    </location>
</feature>
<keyword evidence="3 5" id="KW-0106">Calcium</keyword>
<evidence type="ECO:0000259" key="8">
    <source>
        <dbReference type="PROSITE" id="PS50268"/>
    </source>
</evidence>
<dbReference type="Gene3D" id="2.60.40.60">
    <property type="entry name" value="Cadherins"/>
    <property type="match status" value="3"/>
</dbReference>
<evidence type="ECO:0000313" key="9">
    <source>
        <dbReference type="EMBL" id="CAG2209204.1"/>
    </source>
</evidence>
<feature type="compositionally biased region" description="Polar residues" evidence="6">
    <location>
        <begin position="414"/>
        <end position="425"/>
    </location>
</feature>
<dbReference type="GO" id="GO:0045296">
    <property type="term" value="F:cadherin binding"/>
    <property type="evidence" value="ECO:0007669"/>
    <property type="project" value="TreeGrafter"/>
</dbReference>
<evidence type="ECO:0000256" key="6">
    <source>
        <dbReference type="SAM" id="MobiDB-lite"/>
    </source>
</evidence>
<keyword evidence="7" id="KW-1133">Transmembrane helix</keyword>
<reference evidence="9" key="1">
    <citation type="submission" date="2021-03" db="EMBL/GenBank/DDBJ databases">
        <authorList>
            <person name="Bekaert M."/>
        </authorList>
    </citation>
    <scope>NUCLEOTIDE SEQUENCE</scope>
</reference>
<dbReference type="SUPFAM" id="SSF49313">
    <property type="entry name" value="Cadherin-like"/>
    <property type="match status" value="1"/>
</dbReference>
<evidence type="ECO:0000256" key="3">
    <source>
        <dbReference type="ARBA" id="ARBA00022837"/>
    </source>
</evidence>
<name>A0A8S3RQU8_MYTED</name>
<dbReference type="GO" id="GO:0008013">
    <property type="term" value="F:beta-catenin binding"/>
    <property type="evidence" value="ECO:0007669"/>
    <property type="project" value="TreeGrafter"/>
</dbReference>